<gene>
    <name evidence="5" type="ORF">CEUR00632_LOCUS13541</name>
</gene>
<feature type="domain" description="PCI" evidence="4">
    <location>
        <begin position="378"/>
        <end position="464"/>
    </location>
</feature>
<comment type="similarity">
    <text evidence="1">Belongs to the proteasome subunit p55 family.</text>
</comment>
<dbReference type="InterPro" id="IPR036390">
    <property type="entry name" value="WH_DNA-bd_sf"/>
</dbReference>
<evidence type="ECO:0000256" key="3">
    <source>
        <dbReference type="ARBA" id="ARBA00064920"/>
    </source>
</evidence>
<dbReference type="PANTHER" id="PTHR10855">
    <property type="entry name" value="26S PROTEASOME NON-ATPASE REGULATORY SUBUNIT 12/COP9 SIGNALOSOME COMPLEX SUBUNIT 4"/>
    <property type="match status" value="1"/>
</dbReference>
<dbReference type="Gene3D" id="1.10.10.10">
    <property type="entry name" value="Winged helix-like DNA-binding domain superfamily/Winged helix DNA-binding domain"/>
    <property type="match status" value="1"/>
</dbReference>
<evidence type="ECO:0000259" key="4">
    <source>
        <dbReference type="SMART" id="SM00088"/>
    </source>
</evidence>
<dbReference type="Pfam" id="PF01399">
    <property type="entry name" value="PCI"/>
    <property type="match status" value="1"/>
</dbReference>
<keyword evidence="2" id="KW-0647">Proteasome</keyword>
<evidence type="ECO:0000256" key="2">
    <source>
        <dbReference type="ARBA" id="ARBA00022942"/>
    </source>
</evidence>
<name>A0A7R9YZL2_9CHLO</name>
<dbReference type="GO" id="GO:0008541">
    <property type="term" value="C:proteasome regulatory particle, lid subcomplex"/>
    <property type="evidence" value="ECO:0007669"/>
    <property type="project" value="TreeGrafter"/>
</dbReference>
<organism evidence="5">
    <name type="scientific">Chlamydomonas euryale</name>
    <dbReference type="NCBI Taxonomy" id="1486919"/>
    <lineage>
        <taxon>Eukaryota</taxon>
        <taxon>Viridiplantae</taxon>
        <taxon>Chlorophyta</taxon>
        <taxon>core chlorophytes</taxon>
        <taxon>Chlorophyceae</taxon>
        <taxon>CS clade</taxon>
        <taxon>Chlamydomonadales</taxon>
        <taxon>Chlamydomonadaceae</taxon>
        <taxon>Chlamydomonas</taxon>
    </lineage>
</organism>
<dbReference type="InterPro" id="IPR054559">
    <property type="entry name" value="PSMD12-CSN4-like_N"/>
</dbReference>
<dbReference type="GO" id="GO:0005737">
    <property type="term" value="C:cytoplasm"/>
    <property type="evidence" value="ECO:0007669"/>
    <property type="project" value="TreeGrafter"/>
</dbReference>
<evidence type="ECO:0000313" key="5">
    <source>
        <dbReference type="EMBL" id="CAD8296496.1"/>
    </source>
</evidence>
<dbReference type="InterPro" id="IPR040134">
    <property type="entry name" value="PSMD12/CSN4"/>
</dbReference>
<dbReference type="InterPro" id="IPR036388">
    <property type="entry name" value="WH-like_DNA-bd_sf"/>
</dbReference>
<dbReference type="EMBL" id="HBEC01029351">
    <property type="protein sequence ID" value="CAD8296496.1"/>
    <property type="molecule type" value="Transcribed_RNA"/>
</dbReference>
<comment type="subunit">
    <text evidence="3">Component of the 19S regulatory particle (RP/PA700) lid subcomplex of the 26S proteasome. The 26S proteasome is composed of a core protease (CP), known as the 20S proteasome, capped at one or both ends by the 19S regulatory particle (RP/PA700). The RP/PA700 complex is composed of at least 17 different subunits in two subcomplexes, the base and the lid, which form the portions proximal and distal to the 20S proteolytic core, respectively.</text>
</comment>
<dbReference type="PANTHER" id="PTHR10855:SF1">
    <property type="entry name" value="26S PROTEASOME NON-ATPASE REGULATORY SUBUNIT 12"/>
    <property type="match status" value="1"/>
</dbReference>
<dbReference type="Pfam" id="PF18098">
    <property type="entry name" value="RPN5_C"/>
    <property type="match status" value="1"/>
</dbReference>
<dbReference type="GO" id="GO:0005634">
    <property type="term" value="C:nucleus"/>
    <property type="evidence" value="ECO:0007669"/>
    <property type="project" value="UniProtKB-ARBA"/>
</dbReference>
<evidence type="ECO:0000256" key="1">
    <source>
        <dbReference type="ARBA" id="ARBA00006397"/>
    </source>
</evidence>
<protein>
    <recommendedName>
        <fullName evidence="4">PCI domain-containing protein</fullName>
    </recommendedName>
</protein>
<dbReference type="SUPFAM" id="SSF46785">
    <property type="entry name" value="Winged helix' DNA-binding domain"/>
    <property type="match status" value="1"/>
</dbReference>
<dbReference type="InterPro" id="IPR040896">
    <property type="entry name" value="RPN5_C"/>
</dbReference>
<dbReference type="FunFam" id="1.10.10.10:FF:000070">
    <property type="entry name" value="26S proteasome non-ATPase regulatory subunit 12"/>
    <property type="match status" value="1"/>
</dbReference>
<proteinExistence type="inferred from homology"/>
<sequence length="491" mass="54444">MVVGEFTVSNIHMDEDKRDEDKQKGVVDMVKLGVDIAAATALAKASKLHEALEALLNLEKSSRLAEDVTATKACCSAILSTCFEAGDWKMLEEHIMLLSKRRSQLKQAIQAFVRQAMTYIDKAPNQEAKVALIKTLQAVTEGKIFVEIERARLTRRLAAINEAEGKIDEAADTLQEVPVETFGAMAKTEKIAFILEQVRLCLAKKDYIRAQILSRKISPRAFVERKGESKGEIGIEGTAIEAPEEGVPGLAELKLSFYELMVQYHSHYNNYLEMTRCYRAMYETEEVSGDEARWGPMLKKICWLLVLSPSYSTDAGSTSDRATLLSTTVADKKLGELPVYKALLATFSASEIIPWKAFSAAHASEIDSQADIFGTNEQRAKDLRLRVTEHNVMVVAKYYTRVTVPRLSELLDLPAAEAEKQLSDLVVSKAICARVDRPAGIITFGKRQAPEEALNAWSSNIGRLLDLVDKSTQQIQKEAMIHKVDILAGSS</sequence>
<dbReference type="InterPro" id="IPR000717">
    <property type="entry name" value="PCI_dom"/>
</dbReference>
<accession>A0A7R9YZL2</accession>
<dbReference type="Pfam" id="PF22241">
    <property type="entry name" value="PSMD12-CSN4_N"/>
    <property type="match status" value="2"/>
</dbReference>
<reference evidence="5" key="1">
    <citation type="submission" date="2021-01" db="EMBL/GenBank/DDBJ databases">
        <authorList>
            <person name="Corre E."/>
            <person name="Pelletier E."/>
            <person name="Niang G."/>
            <person name="Scheremetjew M."/>
            <person name="Finn R."/>
            <person name="Kale V."/>
            <person name="Holt S."/>
            <person name="Cochrane G."/>
            <person name="Meng A."/>
            <person name="Brown T."/>
            <person name="Cohen L."/>
        </authorList>
    </citation>
    <scope>NUCLEOTIDE SEQUENCE</scope>
    <source>
        <strain evidence="5">CCMP219</strain>
    </source>
</reference>
<dbReference type="AlphaFoldDB" id="A0A7R9YZL2"/>
<dbReference type="SMART" id="SM00088">
    <property type="entry name" value="PINT"/>
    <property type="match status" value="1"/>
</dbReference>